<proteinExistence type="predicted"/>
<feature type="domain" description="HAT C-terminal dimerisation" evidence="1">
    <location>
        <begin position="53"/>
        <end position="107"/>
    </location>
</feature>
<protein>
    <recommendedName>
        <fullName evidence="1">HAT C-terminal dimerisation domain-containing protein</fullName>
    </recommendedName>
</protein>
<dbReference type="GO" id="GO:0046983">
    <property type="term" value="F:protein dimerization activity"/>
    <property type="evidence" value="ECO:0007669"/>
    <property type="project" value="InterPro"/>
</dbReference>
<dbReference type="InterPro" id="IPR012337">
    <property type="entry name" value="RNaseH-like_sf"/>
</dbReference>
<sequence>MANDFLRFNGWADDILPFEPTENMLQMVINKVYNRNNANDDENELDVDHVGIVRYLSLSKFALNVLTVPHCNAEPERAWSEERLIKTRLRNRLTLPNLCALMMANDFLRFNGWADDILPFEPTENMLQMVINKVYNRNNANDDEDDDDENKLDVDHVGIVRYLLQ</sequence>
<organism evidence="2 3">
    <name type="scientific">Trichomalopsis sarcophagae</name>
    <dbReference type="NCBI Taxonomy" id="543379"/>
    <lineage>
        <taxon>Eukaryota</taxon>
        <taxon>Metazoa</taxon>
        <taxon>Ecdysozoa</taxon>
        <taxon>Arthropoda</taxon>
        <taxon>Hexapoda</taxon>
        <taxon>Insecta</taxon>
        <taxon>Pterygota</taxon>
        <taxon>Neoptera</taxon>
        <taxon>Endopterygota</taxon>
        <taxon>Hymenoptera</taxon>
        <taxon>Apocrita</taxon>
        <taxon>Proctotrupomorpha</taxon>
        <taxon>Chalcidoidea</taxon>
        <taxon>Pteromalidae</taxon>
        <taxon>Pteromalinae</taxon>
        <taxon>Trichomalopsis</taxon>
    </lineage>
</organism>
<reference evidence="2 3" key="1">
    <citation type="journal article" date="2017" name="Curr. Biol.">
        <title>The Evolution of Venom by Co-option of Single-Copy Genes.</title>
        <authorList>
            <person name="Martinson E.O."/>
            <person name="Mrinalini"/>
            <person name="Kelkar Y.D."/>
            <person name="Chang C.H."/>
            <person name="Werren J.H."/>
        </authorList>
    </citation>
    <scope>NUCLEOTIDE SEQUENCE [LARGE SCALE GENOMIC DNA]</scope>
    <source>
        <strain evidence="2 3">Alberta</strain>
        <tissue evidence="2">Whole body</tissue>
    </source>
</reference>
<evidence type="ECO:0000313" key="3">
    <source>
        <dbReference type="Proteomes" id="UP000215335"/>
    </source>
</evidence>
<gene>
    <name evidence="2" type="ORF">TSAR_016270</name>
</gene>
<dbReference type="AlphaFoldDB" id="A0A232F5K9"/>
<accession>A0A232F5K9</accession>
<keyword evidence="3" id="KW-1185">Reference proteome</keyword>
<name>A0A232F5K9_9HYME</name>
<evidence type="ECO:0000259" key="1">
    <source>
        <dbReference type="Pfam" id="PF05699"/>
    </source>
</evidence>
<evidence type="ECO:0000313" key="2">
    <source>
        <dbReference type="EMBL" id="OXU25768.1"/>
    </source>
</evidence>
<comment type="caution">
    <text evidence="2">The sequence shown here is derived from an EMBL/GenBank/DDBJ whole genome shotgun (WGS) entry which is preliminary data.</text>
</comment>
<dbReference type="InterPro" id="IPR008906">
    <property type="entry name" value="HATC_C_dom"/>
</dbReference>
<dbReference type="EMBL" id="NNAY01000950">
    <property type="protein sequence ID" value="OXU25768.1"/>
    <property type="molecule type" value="Genomic_DNA"/>
</dbReference>
<dbReference type="SUPFAM" id="SSF53098">
    <property type="entry name" value="Ribonuclease H-like"/>
    <property type="match status" value="1"/>
</dbReference>
<dbReference type="Proteomes" id="UP000215335">
    <property type="component" value="Unassembled WGS sequence"/>
</dbReference>
<dbReference type="Pfam" id="PF05699">
    <property type="entry name" value="Dimer_Tnp_hAT"/>
    <property type="match status" value="1"/>
</dbReference>